<organism evidence="1 2">
    <name type="scientific">Batillaria attramentaria</name>
    <dbReference type="NCBI Taxonomy" id="370345"/>
    <lineage>
        <taxon>Eukaryota</taxon>
        <taxon>Metazoa</taxon>
        <taxon>Spiralia</taxon>
        <taxon>Lophotrochozoa</taxon>
        <taxon>Mollusca</taxon>
        <taxon>Gastropoda</taxon>
        <taxon>Caenogastropoda</taxon>
        <taxon>Sorbeoconcha</taxon>
        <taxon>Cerithioidea</taxon>
        <taxon>Batillariidae</taxon>
        <taxon>Batillaria</taxon>
    </lineage>
</organism>
<proteinExistence type="predicted"/>
<name>A0ABD0LSY4_9CAEN</name>
<gene>
    <name evidence="1" type="ORF">BaRGS_00006152</name>
</gene>
<reference evidence="1 2" key="1">
    <citation type="journal article" date="2023" name="Sci. Data">
        <title>Genome assembly of the Korean intertidal mud-creeper Batillaria attramentaria.</title>
        <authorList>
            <person name="Patra A.K."/>
            <person name="Ho P.T."/>
            <person name="Jun S."/>
            <person name="Lee S.J."/>
            <person name="Kim Y."/>
            <person name="Won Y.J."/>
        </authorList>
    </citation>
    <scope>NUCLEOTIDE SEQUENCE [LARGE SCALE GENOMIC DNA]</scope>
    <source>
        <strain evidence="1">Wonlab-2016</strain>
    </source>
</reference>
<evidence type="ECO:0000313" key="1">
    <source>
        <dbReference type="EMBL" id="KAK7502577.1"/>
    </source>
</evidence>
<sequence>MTRNVIKGKAMTRNGIKAITRKGRTVKEDVPAVMSSCYWMEEGASTESVRTLAHITKEFRRITAQLTATFTGYNAELETLENSQRIAATLHFTLDFQLSW</sequence>
<accession>A0ABD0LSY4</accession>
<keyword evidence="2" id="KW-1185">Reference proteome</keyword>
<dbReference type="Proteomes" id="UP001519460">
    <property type="component" value="Unassembled WGS sequence"/>
</dbReference>
<dbReference type="AlphaFoldDB" id="A0ABD0LSY4"/>
<dbReference type="EMBL" id="JACVVK020000025">
    <property type="protein sequence ID" value="KAK7502577.1"/>
    <property type="molecule type" value="Genomic_DNA"/>
</dbReference>
<protein>
    <submittedName>
        <fullName evidence="1">Uncharacterized protein</fullName>
    </submittedName>
</protein>
<comment type="caution">
    <text evidence="1">The sequence shown here is derived from an EMBL/GenBank/DDBJ whole genome shotgun (WGS) entry which is preliminary data.</text>
</comment>
<evidence type="ECO:0000313" key="2">
    <source>
        <dbReference type="Proteomes" id="UP001519460"/>
    </source>
</evidence>